<keyword evidence="17" id="KW-1185">Reference proteome</keyword>
<dbReference type="InterPro" id="IPR003594">
    <property type="entry name" value="HATPase_dom"/>
</dbReference>
<keyword evidence="9 16" id="KW-0418">Kinase</keyword>
<dbReference type="PANTHER" id="PTHR45528">
    <property type="entry name" value="SENSOR HISTIDINE KINASE CPXA"/>
    <property type="match status" value="1"/>
</dbReference>
<keyword evidence="6" id="KW-0808">Transferase</keyword>
<evidence type="ECO:0000256" key="2">
    <source>
        <dbReference type="ARBA" id="ARBA00004651"/>
    </source>
</evidence>
<keyword evidence="5" id="KW-0597">Phosphoprotein</keyword>
<dbReference type="EMBL" id="FUXA01000003">
    <property type="protein sequence ID" value="SJZ36605.1"/>
    <property type="molecule type" value="Genomic_DNA"/>
</dbReference>
<keyword evidence="12" id="KW-0902">Two-component regulatory system</keyword>
<dbReference type="GO" id="GO:0000155">
    <property type="term" value="F:phosphorelay sensor kinase activity"/>
    <property type="evidence" value="ECO:0007669"/>
    <property type="project" value="InterPro"/>
</dbReference>
<keyword evidence="10" id="KW-0067">ATP-binding</keyword>
<keyword evidence="11 14" id="KW-1133">Transmembrane helix</keyword>
<feature type="transmembrane region" description="Helical" evidence="14">
    <location>
        <begin position="25"/>
        <end position="47"/>
    </location>
</feature>
<name>A0A1T4K2Q0_9FIRM</name>
<keyword evidence="4" id="KW-1003">Cell membrane</keyword>
<dbReference type="Proteomes" id="UP000189857">
    <property type="component" value="Unassembled WGS sequence"/>
</dbReference>
<evidence type="ECO:0000256" key="3">
    <source>
        <dbReference type="ARBA" id="ARBA00012438"/>
    </source>
</evidence>
<dbReference type="Gene3D" id="3.30.565.10">
    <property type="entry name" value="Histidine kinase-like ATPase, C-terminal domain"/>
    <property type="match status" value="1"/>
</dbReference>
<reference evidence="16 17" key="1">
    <citation type="submission" date="2017-02" db="EMBL/GenBank/DDBJ databases">
        <authorList>
            <person name="Peterson S.W."/>
        </authorList>
    </citation>
    <scope>NUCLEOTIDE SEQUENCE [LARGE SCALE GENOMIC DNA]</scope>
    <source>
        <strain evidence="16 17">ATCC 17233</strain>
    </source>
</reference>
<comment type="subcellular location">
    <subcellularLocation>
        <location evidence="2">Cell membrane</location>
        <topology evidence="2">Multi-pass membrane protein</topology>
    </subcellularLocation>
</comment>
<evidence type="ECO:0000256" key="13">
    <source>
        <dbReference type="ARBA" id="ARBA00023136"/>
    </source>
</evidence>
<sequence length="931" mass="107497">MSDESLKKEKETKKIYILQSRASKIIIELIGFVCVVALIILNVARFIKDNYFEKETIYGDQEYAETDHVKYIMSHSADQLLETYFRSEKYYNVDRYAKKLMVFDISDSFANDILGKEDEPMYKISYISSQVERFSINDVEQTSTYEANIDNVIYELNYENTYDYEQLGETFDIAHGSSQYIKIRSRDYRKLFMTLGSTGVKVDEIDNLDKLDISFSDWVLRNETSGYYAVMTSSYIYNVWGMTDIKNLYDNEYIYIPLDYLSIDGSNAEFEESILYAPFYSSLLYPLFGAMGEDYNIIRDYTYYANHDTSLLDDSLMYTYTISGLNYYDGISDNNVYMFMNDDFIYSDFSKESIVQFIKNNCDIVVELNINNDGLDGETSYYVDRKGKKHAISYLSNLNIDYYRDTYDANLRSNMVFGLKTKGKSNFYNNKEIKKRAFYDFCKWAYPDYDTNITVFTIILACLLLILLLIARPFREKDAVDEGSIFYFDKMLIEIPIAVFVTLALVMYNIGIETYRDIFIYDSWNDNINSVTIMTTVFVIAFFYVFGVEILLSIVRRIRRRVIIKELIVLRLISFVSSMFEMASRQGRGGRVAFIRGGAVVLFNIAGLIFTQTTKLSFKYVMLVDAIFIIINMMSLYKTVKNEEGVDRVLNTAREIGGGNLDAKVNTEGISGSSLTLAWTINGMNEALSKSVEKNVRDEKMKAELITNVSHDIKTPLTSIINYVSLIRREDFDNEKVLGYLDILDNKSQRLKQLIEDLIEASKASSGEIEMDIVQIDFSEFLYQMEGEYIDKFNEKGIELVTNICEEPVMINADGRHLFRITENVLTNAFKYSKENTKVNMTLTYDEDNAIMTLENVCAQKIEVSEDELIERFVRGDRSRSTEGSGLGLSISKSLTELMNGEFLIEVTGEMFKVILKFPLIKKNTEGQNDE</sequence>
<dbReference type="OrthoDB" id="9792991at2"/>
<evidence type="ECO:0000313" key="16">
    <source>
        <dbReference type="EMBL" id="SJZ36605.1"/>
    </source>
</evidence>
<evidence type="ECO:0000259" key="15">
    <source>
        <dbReference type="PROSITE" id="PS50109"/>
    </source>
</evidence>
<comment type="catalytic activity">
    <reaction evidence="1">
        <text>ATP + protein L-histidine = ADP + protein N-phospho-L-histidine.</text>
        <dbReference type="EC" id="2.7.13.3"/>
    </reaction>
</comment>
<dbReference type="GO" id="GO:0005524">
    <property type="term" value="F:ATP binding"/>
    <property type="evidence" value="ECO:0007669"/>
    <property type="project" value="UniProtKB-KW"/>
</dbReference>
<evidence type="ECO:0000256" key="11">
    <source>
        <dbReference type="ARBA" id="ARBA00022989"/>
    </source>
</evidence>
<evidence type="ECO:0000256" key="7">
    <source>
        <dbReference type="ARBA" id="ARBA00022692"/>
    </source>
</evidence>
<evidence type="ECO:0000256" key="12">
    <source>
        <dbReference type="ARBA" id="ARBA00023012"/>
    </source>
</evidence>
<evidence type="ECO:0000256" key="6">
    <source>
        <dbReference type="ARBA" id="ARBA00022679"/>
    </source>
</evidence>
<dbReference type="GO" id="GO:0005886">
    <property type="term" value="C:plasma membrane"/>
    <property type="evidence" value="ECO:0007669"/>
    <property type="project" value="UniProtKB-SubCell"/>
</dbReference>
<dbReference type="InterPro" id="IPR036097">
    <property type="entry name" value="HisK_dim/P_sf"/>
</dbReference>
<protein>
    <recommendedName>
        <fullName evidence="3">histidine kinase</fullName>
        <ecNumber evidence="3">2.7.13.3</ecNumber>
    </recommendedName>
</protein>
<evidence type="ECO:0000256" key="9">
    <source>
        <dbReference type="ARBA" id="ARBA00022777"/>
    </source>
</evidence>
<feature type="domain" description="Histidine kinase" evidence="15">
    <location>
        <begin position="708"/>
        <end position="922"/>
    </location>
</feature>
<dbReference type="Pfam" id="PF02518">
    <property type="entry name" value="HATPase_c"/>
    <property type="match status" value="1"/>
</dbReference>
<dbReference type="InterPro" id="IPR036890">
    <property type="entry name" value="HATPase_C_sf"/>
</dbReference>
<organism evidence="16 17">
    <name type="scientific">Eubacterium ruminantium</name>
    <dbReference type="NCBI Taxonomy" id="42322"/>
    <lineage>
        <taxon>Bacteria</taxon>
        <taxon>Bacillati</taxon>
        <taxon>Bacillota</taxon>
        <taxon>Clostridia</taxon>
        <taxon>Eubacteriales</taxon>
        <taxon>Eubacteriaceae</taxon>
        <taxon>Eubacterium</taxon>
    </lineage>
</organism>
<dbReference type="Pfam" id="PF00512">
    <property type="entry name" value="HisKA"/>
    <property type="match status" value="1"/>
</dbReference>
<dbReference type="CDD" id="cd00082">
    <property type="entry name" value="HisKA"/>
    <property type="match status" value="1"/>
</dbReference>
<feature type="transmembrane region" description="Helical" evidence="14">
    <location>
        <begin position="531"/>
        <end position="555"/>
    </location>
</feature>
<evidence type="ECO:0000256" key="10">
    <source>
        <dbReference type="ARBA" id="ARBA00022840"/>
    </source>
</evidence>
<feature type="transmembrane region" description="Helical" evidence="14">
    <location>
        <begin position="492"/>
        <end position="511"/>
    </location>
</feature>
<keyword evidence="13 14" id="KW-0472">Membrane</keyword>
<evidence type="ECO:0000256" key="8">
    <source>
        <dbReference type="ARBA" id="ARBA00022741"/>
    </source>
</evidence>
<dbReference type="AlphaFoldDB" id="A0A1T4K2Q0"/>
<evidence type="ECO:0000313" key="17">
    <source>
        <dbReference type="Proteomes" id="UP000189857"/>
    </source>
</evidence>
<dbReference type="SMART" id="SM00388">
    <property type="entry name" value="HisKA"/>
    <property type="match status" value="1"/>
</dbReference>
<evidence type="ECO:0000256" key="4">
    <source>
        <dbReference type="ARBA" id="ARBA00022475"/>
    </source>
</evidence>
<dbReference type="EC" id="2.7.13.3" evidence="3"/>
<dbReference type="SMART" id="SM00387">
    <property type="entry name" value="HATPase_c"/>
    <property type="match status" value="1"/>
</dbReference>
<dbReference type="InterPro" id="IPR050398">
    <property type="entry name" value="HssS/ArlS-like"/>
</dbReference>
<dbReference type="InterPro" id="IPR003661">
    <property type="entry name" value="HisK_dim/P_dom"/>
</dbReference>
<gene>
    <name evidence="16" type="ORF">SAMN02745110_00118</name>
</gene>
<keyword evidence="7 14" id="KW-0812">Transmembrane</keyword>
<dbReference type="PANTHER" id="PTHR45528:SF1">
    <property type="entry name" value="SENSOR HISTIDINE KINASE CPXA"/>
    <property type="match status" value="1"/>
</dbReference>
<evidence type="ECO:0000256" key="1">
    <source>
        <dbReference type="ARBA" id="ARBA00000085"/>
    </source>
</evidence>
<feature type="transmembrane region" description="Helical" evidence="14">
    <location>
        <begin position="592"/>
        <end position="611"/>
    </location>
</feature>
<evidence type="ECO:0000256" key="5">
    <source>
        <dbReference type="ARBA" id="ARBA00022553"/>
    </source>
</evidence>
<dbReference type="SUPFAM" id="SSF55874">
    <property type="entry name" value="ATPase domain of HSP90 chaperone/DNA topoisomerase II/histidine kinase"/>
    <property type="match status" value="1"/>
</dbReference>
<evidence type="ECO:0000256" key="14">
    <source>
        <dbReference type="SAM" id="Phobius"/>
    </source>
</evidence>
<dbReference type="SUPFAM" id="SSF47384">
    <property type="entry name" value="Homodimeric domain of signal transducing histidine kinase"/>
    <property type="match status" value="1"/>
</dbReference>
<feature type="transmembrane region" description="Helical" evidence="14">
    <location>
        <begin position="453"/>
        <end position="471"/>
    </location>
</feature>
<keyword evidence="8" id="KW-0547">Nucleotide-binding</keyword>
<dbReference type="Gene3D" id="1.10.287.130">
    <property type="match status" value="1"/>
</dbReference>
<dbReference type="InterPro" id="IPR005467">
    <property type="entry name" value="His_kinase_dom"/>
</dbReference>
<accession>A0A1T4K2Q0</accession>
<dbReference type="PROSITE" id="PS50109">
    <property type="entry name" value="HIS_KIN"/>
    <property type="match status" value="1"/>
</dbReference>
<proteinExistence type="predicted"/>